<keyword evidence="6 7" id="KW-0539">Nucleus</keyword>
<comment type="subunit">
    <text evidence="7">Part of the nuclear pore complex (NPC).</text>
</comment>
<accession>A0A8S1JBE1</accession>
<dbReference type="GO" id="GO:0000973">
    <property type="term" value="P:post-transcriptional tethering of RNA polymerase II gene DNA at nuclear periphery"/>
    <property type="evidence" value="ECO:0007669"/>
    <property type="project" value="TreeGrafter"/>
</dbReference>
<feature type="compositionally biased region" description="Polar residues" evidence="8">
    <location>
        <begin position="38"/>
        <end position="57"/>
    </location>
</feature>
<evidence type="ECO:0000313" key="10">
    <source>
        <dbReference type="Proteomes" id="UP000708148"/>
    </source>
</evidence>
<comment type="caution">
    <text evidence="9">The sequence shown here is derived from an EMBL/GenBank/DDBJ whole genome shotgun (WGS) entry which is preliminary data.</text>
</comment>
<name>A0A8S1JBE1_9CHLO</name>
<keyword evidence="1 7" id="KW-0813">Transport</keyword>
<evidence type="ECO:0000256" key="1">
    <source>
        <dbReference type="ARBA" id="ARBA00022448"/>
    </source>
</evidence>
<feature type="region of interest" description="Disordered" evidence="8">
    <location>
        <begin position="476"/>
        <end position="498"/>
    </location>
</feature>
<keyword evidence="4 7" id="KW-0811">Translocation</keyword>
<evidence type="ECO:0000256" key="4">
    <source>
        <dbReference type="ARBA" id="ARBA00023010"/>
    </source>
</evidence>
<evidence type="ECO:0000256" key="2">
    <source>
        <dbReference type="ARBA" id="ARBA00022816"/>
    </source>
</evidence>
<dbReference type="GO" id="GO:0017056">
    <property type="term" value="F:structural constituent of nuclear pore"/>
    <property type="evidence" value="ECO:0007669"/>
    <property type="project" value="UniProtKB-UniRule"/>
</dbReference>
<evidence type="ECO:0000313" key="9">
    <source>
        <dbReference type="EMBL" id="CAD7700985.1"/>
    </source>
</evidence>
<dbReference type="Proteomes" id="UP000708148">
    <property type="component" value="Unassembled WGS sequence"/>
</dbReference>
<evidence type="ECO:0000256" key="3">
    <source>
        <dbReference type="ARBA" id="ARBA00022927"/>
    </source>
</evidence>
<feature type="region of interest" description="Disordered" evidence="8">
    <location>
        <begin position="29"/>
        <end position="59"/>
    </location>
</feature>
<dbReference type="PANTHER" id="PTHR13003:SF2">
    <property type="entry name" value="NUCLEAR PORE COMPLEX PROTEIN NUP107"/>
    <property type="match status" value="1"/>
</dbReference>
<dbReference type="AlphaFoldDB" id="A0A8S1JBE1"/>
<reference evidence="9" key="1">
    <citation type="submission" date="2020-12" db="EMBL/GenBank/DDBJ databases">
        <authorList>
            <person name="Iha C."/>
        </authorList>
    </citation>
    <scope>NUCLEOTIDE SEQUENCE</scope>
</reference>
<dbReference type="GO" id="GO:0031965">
    <property type="term" value="C:nuclear membrane"/>
    <property type="evidence" value="ECO:0007669"/>
    <property type="project" value="UniProtKB-SubCell"/>
</dbReference>
<protein>
    <recommendedName>
        <fullName evidence="7">Nuclear pore complex protein</fullName>
    </recommendedName>
</protein>
<dbReference type="GO" id="GO:0031080">
    <property type="term" value="C:nuclear pore outer ring"/>
    <property type="evidence" value="ECO:0007669"/>
    <property type="project" value="TreeGrafter"/>
</dbReference>
<evidence type="ECO:0000256" key="6">
    <source>
        <dbReference type="ARBA" id="ARBA00023242"/>
    </source>
</evidence>
<evidence type="ECO:0000256" key="7">
    <source>
        <dbReference type="RuleBase" id="RU365072"/>
    </source>
</evidence>
<dbReference type="Gene3D" id="1.10.3450.20">
    <property type="match status" value="1"/>
</dbReference>
<dbReference type="GO" id="GO:0006406">
    <property type="term" value="P:mRNA export from nucleus"/>
    <property type="evidence" value="ECO:0007669"/>
    <property type="project" value="TreeGrafter"/>
</dbReference>
<dbReference type="PANTHER" id="PTHR13003">
    <property type="entry name" value="NUP107-RELATED"/>
    <property type="match status" value="1"/>
</dbReference>
<keyword evidence="7" id="KW-0472">Membrane</keyword>
<comment type="subcellular location">
    <subcellularLocation>
        <location evidence="7">Nucleus</location>
        <location evidence="7">Nuclear pore complex</location>
    </subcellularLocation>
    <subcellularLocation>
        <location evidence="7">Nucleus membrane</location>
    </subcellularLocation>
</comment>
<comment type="similarity">
    <text evidence="7">Belongs to the nucleoporin Nup84/Nup107 family.</text>
</comment>
<feature type="compositionally biased region" description="Polar residues" evidence="8">
    <location>
        <begin position="488"/>
        <end position="498"/>
    </location>
</feature>
<keyword evidence="10" id="KW-1185">Reference proteome</keyword>
<dbReference type="InterPro" id="IPR007252">
    <property type="entry name" value="Nup84/Nup107"/>
</dbReference>
<comment type="function">
    <text evidence="7">Functions as a component of the nuclear pore complex (NPC).</text>
</comment>
<dbReference type="GO" id="GO:0006606">
    <property type="term" value="P:protein import into nucleus"/>
    <property type="evidence" value="ECO:0007669"/>
    <property type="project" value="TreeGrafter"/>
</dbReference>
<dbReference type="Pfam" id="PF04121">
    <property type="entry name" value="Nup84_Nup100"/>
    <property type="match status" value="1"/>
</dbReference>
<gene>
    <name evidence="9" type="ORF">OSTQU699_LOCUS6344</name>
</gene>
<evidence type="ECO:0000256" key="8">
    <source>
        <dbReference type="SAM" id="MobiDB-lite"/>
    </source>
</evidence>
<dbReference type="EMBL" id="CAJHUC010001399">
    <property type="protein sequence ID" value="CAD7700985.1"/>
    <property type="molecule type" value="Genomic_DNA"/>
</dbReference>
<evidence type="ECO:0000256" key="5">
    <source>
        <dbReference type="ARBA" id="ARBA00023132"/>
    </source>
</evidence>
<keyword evidence="2" id="KW-0509">mRNA transport</keyword>
<keyword evidence="5 7" id="KW-0906">Nuclear pore complex</keyword>
<keyword evidence="3" id="KW-0653">Protein transport</keyword>
<proteinExistence type="inferred from homology"/>
<organism evidence="9 10">
    <name type="scientific">Ostreobium quekettii</name>
    <dbReference type="NCBI Taxonomy" id="121088"/>
    <lineage>
        <taxon>Eukaryota</taxon>
        <taxon>Viridiplantae</taxon>
        <taxon>Chlorophyta</taxon>
        <taxon>core chlorophytes</taxon>
        <taxon>Ulvophyceae</taxon>
        <taxon>TCBD clade</taxon>
        <taxon>Bryopsidales</taxon>
        <taxon>Ostreobineae</taxon>
        <taxon>Ostreobiaceae</taxon>
        <taxon>Ostreobium</taxon>
    </lineage>
</organism>
<dbReference type="OrthoDB" id="546417at2759"/>
<sequence>MAIEATCGVPSCRQGGMEFCVSHRLGRDHGSVPRTESIPESVSDRWTTSLPSASGKQQGHLFGRQNGESALPQIASVWPPNPPLFANREVLEEQVGQDANSKDDSSFSFMQVPRHKGHVALSLLSPFIDIDEEKFFGNYMGQMLSGEVSPEECILRWMEYCWQQAAAIRHQALEQRPEDSICDGLSQFADFWDLEGATWSLVWHLYRSGPTPLHLIPAQFRKLSTSQQLAHWVTDHEDLKRCAKVVAWLEDLQRSAMVSGNRVLTESQAVNRIKEGCAVWRESATWVNTQASDHLVTNLDPDAPTRQQKLLAPGDAKWQDQLNMAVWMLIRAGRMEKAQELCAKAGQPWRAASLSGCGPLGPLPLGHTVTSDVQDDFDLHLVEEFHQDQIGAEVDLGVDREWLQRNLFRWACAQIASQTKSSPAARGVSFESAVYGVLCGDVDAMLPACQTWEDAVWAHCRAWLELTSETTILQHKENSLSSNSNSNTQAVSSPRSDSYANLDRLRKLEVPDGLLAQFLPKSKVIAGGDASISDAFKEGLEVCSGKWPLQRLTASLPENFTGIFTTLEGDPDANIRQECQKHFRVVQRLLICDQMPELLESLSEWHPGAPDPEEDTGPWTLPNAINRSLARFSAHFIIIMQALGKLSPDNSPANCVQRLLDIYIGTLISRGAYEFVAPCCCHVPRHVREWAFRAVFRCLEEDDDASRREFYQGADKDFTAWRQELESQWPVSTDIDEFELHRLAMTCALDARSDPGTQPHTRLKSTEWLFIAFQSGFQGNYDPDAARKLVEHYTSSMEFVLKLIREFVTFFFANVACNRYMLDLARRLASLVPKRLKTVVVEEEGVGGRGASLVEELDSWIVYLEIESECDALLQSIANRNIKVLDGRIHGFPDQAGRQLMLEKCQSALSRIEEELMHSHWMLRFVTKAMNGDMASNWDLTFQLGDLAVSKHSADMWGYKPVTPDNAHLIMSNLQERLSAAREDYDVEGTIREDDVYPGIIEVCLTGEDVSSVALVADDLINTPGAGVPPCAVITINLRDGKTPYCMELCRRVCLSRMVGFVMQLREYLAMSGADMQAKESGAQLLEGFADEDSDTGRVMSAALCRFVVETEARVVVASKCEPVFLS</sequence>